<evidence type="ECO:0000313" key="3">
    <source>
        <dbReference type="Proteomes" id="UP000004080"/>
    </source>
</evidence>
<dbReference type="STRING" id="1196324.A374_11430"/>
<dbReference type="PATRIC" id="fig|1196324.3.peg.2346"/>
<feature type="domain" description="Aminoglycoside phosphotransferase" evidence="1">
    <location>
        <begin position="47"/>
        <end position="259"/>
    </location>
</feature>
<comment type="caution">
    <text evidence="2">The sequence shown here is derived from an EMBL/GenBank/DDBJ whole genome shotgun (WGS) entry which is preliminary data.</text>
</comment>
<dbReference type="RefSeq" id="WP_007202370.1">
    <property type="nucleotide sequence ID" value="NZ_AKKV01000026.1"/>
</dbReference>
<evidence type="ECO:0000259" key="1">
    <source>
        <dbReference type="Pfam" id="PF01636"/>
    </source>
</evidence>
<organism evidence="2 3">
    <name type="scientific">Fictibacillus macauensis ZFHKF-1</name>
    <dbReference type="NCBI Taxonomy" id="1196324"/>
    <lineage>
        <taxon>Bacteria</taxon>
        <taxon>Bacillati</taxon>
        <taxon>Bacillota</taxon>
        <taxon>Bacilli</taxon>
        <taxon>Bacillales</taxon>
        <taxon>Fictibacillaceae</taxon>
        <taxon>Fictibacillus</taxon>
    </lineage>
</organism>
<protein>
    <recommendedName>
        <fullName evidence="1">Aminoglycoside phosphotransferase domain-containing protein</fullName>
    </recommendedName>
</protein>
<dbReference type="InterPro" id="IPR011009">
    <property type="entry name" value="Kinase-like_dom_sf"/>
</dbReference>
<dbReference type="InterPro" id="IPR047175">
    <property type="entry name" value="CotS-like"/>
</dbReference>
<sequence length="351" mass="42249">MSTSSEGINYGPVLFQYDLYPEKIEDHGQAKKVMSRRGTFALKETSMTEEEQEWFIHVIQRLSELGYHQVVPLYPTKHGDYVVRSGNYTYYLMPWFSAEPRYEYDKDELVIHEIGKIHQLTLKEQDFSQEVVDYSFQYLMQRWESRQLEMERFAEESERMTYMSPFALTYLSHFHQMMRLAEDAKRKLRDWYDICHSEQRYRSVLCHGQLSSQHLLFSHMGEPHLLNFERAVLDTPVRDLAYFFRKAVHQPTWTRETGSKLFELYQRHIELSEEERYLLVSYMSFPEPIFSSIEMYHNQRGQHSQIELVNRLEKRISAMRHIREFCDDILSLPLPAKPEDEFFEGEKEDHM</sequence>
<dbReference type="InterPro" id="IPR014253">
    <property type="entry name" value="Spore_coat_YsxE"/>
</dbReference>
<dbReference type="eggNOG" id="COG2334">
    <property type="taxonomic scope" value="Bacteria"/>
</dbReference>
<dbReference type="Proteomes" id="UP000004080">
    <property type="component" value="Unassembled WGS sequence"/>
</dbReference>
<dbReference type="EMBL" id="AKKV01000026">
    <property type="protein sequence ID" value="EIT85352.1"/>
    <property type="molecule type" value="Genomic_DNA"/>
</dbReference>
<dbReference type="OrthoDB" id="2379727at2"/>
<dbReference type="SUPFAM" id="SSF56112">
    <property type="entry name" value="Protein kinase-like (PK-like)"/>
    <property type="match status" value="1"/>
</dbReference>
<evidence type="ECO:0000313" key="2">
    <source>
        <dbReference type="EMBL" id="EIT85352.1"/>
    </source>
</evidence>
<dbReference type="PANTHER" id="PTHR39179">
    <property type="entry name" value="SPORE COAT PROTEIN I"/>
    <property type="match status" value="1"/>
</dbReference>
<dbReference type="GO" id="GO:0042601">
    <property type="term" value="C:endospore-forming forespore"/>
    <property type="evidence" value="ECO:0007669"/>
    <property type="project" value="TreeGrafter"/>
</dbReference>
<keyword evidence="3" id="KW-1185">Reference proteome</keyword>
<proteinExistence type="predicted"/>
<reference evidence="2 3" key="1">
    <citation type="journal article" date="2012" name="J. Bacteriol.">
        <title>Genome of Bacillus macauensis ZFHKF-1, a Long-Chain-Forming Bacterium.</title>
        <authorList>
            <person name="Cai L."/>
            <person name="Zhang T."/>
        </authorList>
    </citation>
    <scope>NUCLEOTIDE SEQUENCE [LARGE SCALE GENOMIC DNA]</scope>
    <source>
        <strain evidence="2 3">ZFHKF-1</strain>
    </source>
</reference>
<dbReference type="Gene3D" id="3.90.1200.10">
    <property type="match status" value="1"/>
</dbReference>
<dbReference type="NCBIfam" id="TIGR02904">
    <property type="entry name" value="spore_ysxE"/>
    <property type="match status" value="1"/>
</dbReference>
<name>I8AHZ0_9BACL</name>
<gene>
    <name evidence="2" type="ORF">A374_11430</name>
</gene>
<dbReference type="PANTHER" id="PTHR39179:SF3">
    <property type="entry name" value="COTS-RELATED PROTEIN"/>
    <property type="match status" value="1"/>
</dbReference>
<dbReference type="Pfam" id="PF01636">
    <property type="entry name" value="APH"/>
    <property type="match status" value="1"/>
</dbReference>
<accession>I8AHZ0</accession>
<dbReference type="AlphaFoldDB" id="I8AHZ0"/>
<dbReference type="Gene3D" id="3.30.200.20">
    <property type="entry name" value="Phosphorylase Kinase, domain 1"/>
    <property type="match status" value="1"/>
</dbReference>
<dbReference type="InterPro" id="IPR002575">
    <property type="entry name" value="Aminoglycoside_PTrfase"/>
</dbReference>